<dbReference type="Proteomes" id="UP000600565">
    <property type="component" value="Unassembled WGS sequence"/>
</dbReference>
<accession>A0ABR8XQL6</accession>
<keyword evidence="1" id="KW-0378">Hydrolase</keyword>
<protein>
    <submittedName>
        <fullName evidence="3">Beta-lactamase family protein</fullName>
    </submittedName>
</protein>
<proteinExistence type="predicted"/>
<dbReference type="InterPro" id="IPR001466">
    <property type="entry name" value="Beta-lactam-related"/>
</dbReference>
<name>A0ABR8XQL6_9BACL</name>
<dbReference type="EMBL" id="JACSPW010000014">
    <property type="protein sequence ID" value="MBD8034240.1"/>
    <property type="molecule type" value="Genomic_DNA"/>
</dbReference>
<dbReference type="Pfam" id="PF00144">
    <property type="entry name" value="Beta-lactamase"/>
    <property type="match status" value="1"/>
</dbReference>
<keyword evidence="4" id="KW-1185">Reference proteome</keyword>
<dbReference type="Gene3D" id="3.40.710.10">
    <property type="entry name" value="DD-peptidase/beta-lactamase superfamily"/>
    <property type="match status" value="1"/>
</dbReference>
<feature type="domain" description="Beta-lactamase-related" evidence="2">
    <location>
        <begin position="6"/>
        <end position="321"/>
    </location>
</feature>
<dbReference type="RefSeq" id="WP_191704740.1">
    <property type="nucleotide sequence ID" value="NZ_JACSPW010000014.1"/>
</dbReference>
<evidence type="ECO:0000259" key="2">
    <source>
        <dbReference type="Pfam" id="PF00144"/>
    </source>
</evidence>
<dbReference type="SUPFAM" id="SSF56601">
    <property type="entry name" value="beta-lactamase/transpeptidase-like"/>
    <property type="match status" value="1"/>
</dbReference>
<organism evidence="3 4">
    <name type="scientific">Solibacillus merdavium</name>
    <dbReference type="NCBI Taxonomy" id="2762218"/>
    <lineage>
        <taxon>Bacteria</taxon>
        <taxon>Bacillati</taxon>
        <taxon>Bacillota</taxon>
        <taxon>Bacilli</taxon>
        <taxon>Bacillales</taxon>
        <taxon>Caryophanaceae</taxon>
        <taxon>Solibacillus</taxon>
    </lineage>
</organism>
<evidence type="ECO:0000313" key="3">
    <source>
        <dbReference type="EMBL" id="MBD8034240.1"/>
    </source>
</evidence>
<gene>
    <name evidence="3" type="ORF">H9632_14305</name>
</gene>
<dbReference type="InterPro" id="IPR012338">
    <property type="entry name" value="Beta-lactam/transpept-like"/>
</dbReference>
<dbReference type="PANTHER" id="PTHR43283">
    <property type="entry name" value="BETA-LACTAMASE-RELATED"/>
    <property type="match status" value="1"/>
</dbReference>
<reference evidence="3 4" key="1">
    <citation type="submission" date="2020-08" db="EMBL/GenBank/DDBJ databases">
        <title>A Genomic Blueprint of the Chicken Gut Microbiome.</title>
        <authorList>
            <person name="Gilroy R."/>
            <person name="Ravi A."/>
            <person name="Getino M."/>
            <person name="Pursley I."/>
            <person name="Horton D.L."/>
            <person name="Alikhan N.-F."/>
            <person name="Baker D."/>
            <person name="Gharbi K."/>
            <person name="Hall N."/>
            <person name="Watson M."/>
            <person name="Adriaenssens E.M."/>
            <person name="Foster-Nyarko E."/>
            <person name="Jarju S."/>
            <person name="Secka A."/>
            <person name="Antonio M."/>
            <person name="Oren A."/>
            <person name="Chaudhuri R."/>
            <person name="La Ragione R.M."/>
            <person name="Hildebrand F."/>
            <person name="Pallen M.J."/>
        </authorList>
    </citation>
    <scope>NUCLEOTIDE SEQUENCE [LARGE SCALE GENOMIC DNA]</scope>
    <source>
        <strain evidence="3 4">Sa1YVA6</strain>
    </source>
</reference>
<sequence length="346" mass="39511">MSFSGVDQFIETAIQNKELPGAVLVVANAKDVVYCKAFGMAHIEEQIPMSEHTIFDCASLTKVAATASSVLLLLEQGFIDLDDSISYYFPELILRHEEVRIRHLLTHTSGFQAEIKFYKEQIANKEIVERIAQETGRKNVEQQVIYSDVNYILLGKLIEKVTGISLEDYAHKNIFQPLRMQNTQFNPSVRLRGKIAATEYRPYLNKHQWGDVHDENALHFGGVSGHAGLFSTAEDLARFAQSFMKNNDSIFKEHTKQLAKRSFTEQHLEQRGLGWQLYSSPSFSGQYLRDGFGHTGFTGTSIWISDEKQLVIILLTNRVHFGRSCEIQRFRRIVHNLVALENEEVR</sequence>
<dbReference type="InterPro" id="IPR050789">
    <property type="entry name" value="Diverse_Enzym_Activities"/>
</dbReference>
<evidence type="ECO:0000256" key="1">
    <source>
        <dbReference type="ARBA" id="ARBA00022801"/>
    </source>
</evidence>
<evidence type="ECO:0000313" key="4">
    <source>
        <dbReference type="Proteomes" id="UP000600565"/>
    </source>
</evidence>
<dbReference type="PANTHER" id="PTHR43283:SF11">
    <property type="entry name" value="BETA-LACTAMASE-RELATED DOMAIN-CONTAINING PROTEIN"/>
    <property type="match status" value="1"/>
</dbReference>
<comment type="caution">
    <text evidence="3">The sequence shown here is derived from an EMBL/GenBank/DDBJ whole genome shotgun (WGS) entry which is preliminary data.</text>
</comment>